<feature type="transmembrane region" description="Helical" evidence="2">
    <location>
        <begin position="213"/>
        <end position="231"/>
    </location>
</feature>
<dbReference type="SMART" id="SM00271">
    <property type="entry name" value="DnaJ"/>
    <property type="match status" value="1"/>
</dbReference>
<keyword evidence="2" id="KW-1133">Transmembrane helix</keyword>
<dbReference type="InterPro" id="IPR001623">
    <property type="entry name" value="DnaJ_domain"/>
</dbReference>
<keyword evidence="2" id="KW-0472">Membrane</keyword>
<proteinExistence type="predicted"/>
<dbReference type="PRINTS" id="PR00625">
    <property type="entry name" value="JDOMAIN"/>
</dbReference>
<dbReference type="RefSeq" id="WP_209693255.1">
    <property type="nucleotide sequence ID" value="NZ_BAAAVU010000027.1"/>
</dbReference>
<evidence type="ECO:0000256" key="2">
    <source>
        <dbReference type="SAM" id="Phobius"/>
    </source>
</evidence>
<evidence type="ECO:0000259" key="3">
    <source>
        <dbReference type="PROSITE" id="PS50076"/>
    </source>
</evidence>
<dbReference type="PANTHER" id="PTHR24074">
    <property type="entry name" value="CO-CHAPERONE PROTEIN DJLA"/>
    <property type="match status" value="1"/>
</dbReference>
<dbReference type="Proteomes" id="UP000755585">
    <property type="component" value="Unassembled WGS sequence"/>
</dbReference>
<feature type="region of interest" description="Disordered" evidence="1">
    <location>
        <begin position="74"/>
        <end position="152"/>
    </location>
</feature>
<dbReference type="Gene3D" id="1.10.287.110">
    <property type="entry name" value="DnaJ domain"/>
    <property type="match status" value="1"/>
</dbReference>
<feature type="transmembrane region" description="Helical" evidence="2">
    <location>
        <begin position="179"/>
        <end position="201"/>
    </location>
</feature>
<dbReference type="PROSITE" id="PS50076">
    <property type="entry name" value="DNAJ_2"/>
    <property type="match status" value="1"/>
</dbReference>
<feature type="domain" description="J" evidence="3">
    <location>
        <begin position="14"/>
        <end position="75"/>
    </location>
</feature>
<dbReference type="SUPFAM" id="SSF46565">
    <property type="entry name" value="Chaperone J-domain"/>
    <property type="match status" value="1"/>
</dbReference>
<comment type="caution">
    <text evidence="4">The sequence shown here is derived from an EMBL/GenBank/DDBJ whole genome shotgun (WGS) entry which is preliminary data.</text>
</comment>
<keyword evidence="2" id="KW-0812">Transmembrane</keyword>
<reference evidence="4 5" key="1">
    <citation type="submission" date="2021-03" db="EMBL/GenBank/DDBJ databases">
        <title>Sequencing the genomes of 1000 actinobacteria strains.</title>
        <authorList>
            <person name="Klenk H.-P."/>
        </authorList>
    </citation>
    <scope>NUCLEOTIDE SEQUENCE [LARGE SCALE GENOMIC DNA]</scope>
    <source>
        <strain evidence="4 5">DSM 18824</strain>
    </source>
</reference>
<sequence length="237" mass="26340">MSAVRDFRDLDGADPWKLLGVRRDADADEIRRSYRRLSRSHHTDVGGDATQQAKLNRAYEVLSDPVRRADYLKLLNGPPAQPEPEPEEPAGDPFEWSSGPYTQRAHTPPRRPGPHTAPQYQDRADPHTVPPFQADPRTAPPYQGDPHTAPPFRNPYSAAPHRDPYAAPVHRPGGVNSDALIALFTSIVCPPASLILAIRGLRKIRRTGQRGRTIAWLAIVITIAFPTWAVVNNLLKK</sequence>
<dbReference type="InterPro" id="IPR050817">
    <property type="entry name" value="DjlA_DnaK_co-chaperone"/>
</dbReference>
<evidence type="ECO:0000256" key="1">
    <source>
        <dbReference type="SAM" id="MobiDB-lite"/>
    </source>
</evidence>
<name>A0ABS4UEV9_9ACTN</name>
<keyword evidence="5" id="KW-1185">Reference proteome</keyword>
<organism evidence="4 5">
    <name type="scientific">Kribbella aluminosa</name>
    <dbReference type="NCBI Taxonomy" id="416017"/>
    <lineage>
        <taxon>Bacteria</taxon>
        <taxon>Bacillati</taxon>
        <taxon>Actinomycetota</taxon>
        <taxon>Actinomycetes</taxon>
        <taxon>Propionibacteriales</taxon>
        <taxon>Kribbellaceae</taxon>
        <taxon>Kribbella</taxon>
    </lineage>
</organism>
<evidence type="ECO:0000313" key="4">
    <source>
        <dbReference type="EMBL" id="MBP2350165.1"/>
    </source>
</evidence>
<protein>
    <recommendedName>
        <fullName evidence="3">J domain-containing protein</fullName>
    </recommendedName>
</protein>
<dbReference type="CDD" id="cd06257">
    <property type="entry name" value="DnaJ"/>
    <property type="match status" value="1"/>
</dbReference>
<gene>
    <name evidence="4" type="ORF">JOF29_001248</name>
</gene>
<dbReference type="Pfam" id="PF00226">
    <property type="entry name" value="DnaJ"/>
    <property type="match status" value="1"/>
</dbReference>
<accession>A0ABS4UEV9</accession>
<evidence type="ECO:0000313" key="5">
    <source>
        <dbReference type="Proteomes" id="UP000755585"/>
    </source>
</evidence>
<dbReference type="InterPro" id="IPR036869">
    <property type="entry name" value="J_dom_sf"/>
</dbReference>
<dbReference type="EMBL" id="JAGINT010000001">
    <property type="protein sequence ID" value="MBP2350165.1"/>
    <property type="molecule type" value="Genomic_DNA"/>
</dbReference>